<dbReference type="AlphaFoldDB" id="A0A7W9DNJ9"/>
<evidence type="ECO:0000256" key="6">
    <source>
        <dbReference type="SAM" id="SignalP"/>
    </source>
</evidence>
<keyword evidence="1" id="KW-1003">Cell membrane</keyword>
<keyword evidence="3" id="KW-0472">Membrane</keyword>
<evidence type="ECO:0000256" key="1">
    <source>
        <dbReference type="ARBA" id="ARBA00022475"/>
    </source>
</evidence>
<proteinExistence type="predicted"/>
<evidence type="ECO:0000256" key="3">
    <source>
        <dbReference type="ARBA" id="ARBA00023136"/>
    </source>
</evidence>
<dbReference type="Gene3D" id="3.40.190.10">
    <property type="entry name" value="Periplasmic binding protein-like II"/>
    <property type="match status" value="1"/>
</dbReference>
<dbReference type="PANTHER" id="PTHR43649:SF33">
    <property type="entry name" value="POLYGALACTURONAN_RHAMNOGALACTURONAN-BINDING PROTEIN YTCQ"/>
    <property type="match status" value="1"/>
</dbReference>
<protein>
    <submittedName>
        <fullName evidence="7">Raffinose/stachyose/melibiose transport system substrate-binding protein</fullName>
    </submittedName>
</protein>
<comment type="caution">
    <text evidence="7">The sequence shown here is derived from an EMBL/GenBank/DDBJ whole genome shotgun (WGS) entry which is preliminary data.</text>
</comment>
<feature type="chain" id="PRO_5038962775" evidence="6">
    <location>
        <begin position="28"/>
        <end position="446"/>
    </location>
</feature>
<evidence type="ECO:0000313" key="8">
    <source>
        <dbReference type="Proteomes" id="UP000588112"/>
    </source>
</evidence>
<evidence type="ECO:0000313" key="7">
    <source>
        <dbReference type="EMBL" id="MBB5625059.1"/>
    </source>
</evidence>
<dbReference type="RefSeq" id="WP_184608334.1">
    <property type="nucleotide sequence ID" value="NZ_BOOS01000085.1"/>
</dbReference>
<name>A0A7W9DNJ9_9ACTN</name>
<keyword evidence="5" id="KW-0449">Lipoprotein</keyword>
<reference evidence="7 8" key="1">
    <citation type="submission" date="2020-08" db="EMBL/GenBank/DDBJ databases">
        <title>Sequencing the genomes of 1000 actinobacteria strains.</title>
        <authorList>
            <person name="Klenk H.-P."/>
        </authorList>
    </citation>
    <scope>NUCLEOTIDE SEQUENCE [LARGE SCALE GENOMIC DNA]</scope>
    <source>
        <strain evidence="7 8">DSM 45790</strain>
    </source>
</reference>
<evidence type="ECO:0000256" key="5">
    <source>
        <dbReference type="ARBA" id="ARBA00023288"/>
    </source>
</evidence>
<feature type="signal peptide" evidence="6">
    <location>
        <begin position="1"/>
        <end position="27"/>
    </location>
</feature>
<gene>
    <name evidence="7" type="ORF">BJ981_000758</name>
</gene>
<dbReference type="SUPFAM" id="SSF53850">
    <property type="entry name" value="Periplasmic binding protein-like II"/>
    <property type="match status" value="1"/>
</dbReference>
<dbReference type="InterPro" id="IPR050490">
    <property type="entry name" value="Bact_solute-bd_prot1"/>
</dbReference>
<keyword evidence="2 6" id="KW-0732">Signal</keyword>
<dbReference type="EMBL" id="JACHBR010000001">
    <property type="protein sequence ID" value="MBB5625059.1"/>
    <property type="molecule type" value="Genomic_DNA"/>
</dbReference>
<dbReference type="Pfam" id="PF01547">
    <property type="entry name" value="SBP_bac_1"/>
    <property type="match status" value="1"/>
</dbReference>
<evidence type="ECO:0000256" key="4">
    <source>
        <dbReference type="ARBA" id="ARBA00023139"/>
    </source>
</evidence>
<keyword evidence="8" id="KW-1185">Reference proteome</keyword>
<keyword evidence="4" id="KW-0564">Palmitate</keyword>
<accession>A0A7W9DNJ9</accession>
<dbReference type="Proteomes" id="UP000588112">
    <property type="component" value="Unassembled WGS sequence"/>
</dbReference>
<evidence type="ECO:0000256" key="2">
    <source>
        <dbReference type="ARBA" id="ARBA00022729"/>
    </source>
</evidence>
<dbReference type="PANTHER" id="PTHR43649">
    <property type="entry name" value="ARABINOSE-BINDING PROTEIN-RELATED"/>
    <property type="match status" value="1"/>
</dbReference>
<sequence length="446" mass="47348">MNMAWKQHKLLTVAVAAMLAAPLAACGADGKDNSSGSTPGGELTYWSMWKQGEDQQKVLQAAIDEFTAATKIKVKVQWTGRDVLQSVAARMNTGNVPDLTDNGGAEISGALVKVDGVTGLADVYSAAIDGESKKVSEVIPAGLVGPYKTSGGEPWIVPYEIIGNTLWYNGANADNGLATKQPATWDEFMTWLDAQKGRGRTPIALDGDVAGYVAGWTTWSVIRHGGVGLLNKAAQDKTGATFDDPAFIAAATDMEKLIKGGYIVKNSNATKWPAQQNNWAAGKSPTDVLLMGTWAPSETGPQAAPGFQYRSFPFPKVTGGKGDNAASAGVIGFAVPAKAKHAAEAKKFIAFFMNKDRIGKIASEAKNLTPRSDVAAPAELADFQKEFVAAGENVYPPNDNVSAVAPQWATNVWEQTNADFFNGKLDAAGFIKQLKEKTIKLYQNGQ</sequence>
<organism evidence="7 8">
    <name type="scientific">Sphaerisporangium krabiense</name>
    <dbReference type="NCBI Taxonomy" id="763782"/>
    <lineage>
        <taxon>Bacteria</taxon>
        <taxon>Bacillati</taxon>
        <taxon>Actinomycetota</taxon>
        <taxon>Actinomycetes</taxon>
        <taxon>Streptosporangiales</taxon>
        <taxon>Streptosporangiaceae</taxon>
        <taxon>Sphaerisporangium</taxon>
    </lineage>
</organism>
<dbReference type="InterPro" id="IPR006059">
    <property type="entry name" value="SBP"/>
</dbReference>